<evidence type="ECO:0000256" key="4">
    <source>
        <dbReference type="ARBA" id="ARBA00023136"/>
    </source>
</evidence>
<evidence type="ECO:0000313" key="7">
    <source>
        <dbReference type="EMBL" id="KAK3884046.1"/>
    </source>
</evidence>
<evidence type="ECO:0000256" key="2">
    <source>
        <dbReference type="ARBA" id="ARBA00022692"/>
    </source>
</evidence>
<evidence type="ECO:0000313" key="8">
    <source>
        <dbReference type="Proteomes" id="UP001286313"/>
    </source>
</evidence>
<feature type="domain" description="Major facilitator superfamily (MFS) profile" evidence="6">
    <location>
        <begin position="44"/>
        <end position="524"/>
    </location>
</feature>
<dbReference type="PROSITE" id="PS00217">
    <property type="entry name" value="SUGAR_TRANSPORT_2"/>
    <property type="match status" value="1"/>
</dbReference>
<feature type="transmembrane region" description="Helical" evidence="5">
    <location>
        <begin position="152"/>
        <end position="174"/>
    </location>
</feature>
<keyword evidence="8" id="KW-1185">Reference proteome</keyword>
<feature type="transmembrane region" description="Helical" evidence="5">
    <location>
        <begin position="332"/>
        <end position="350"/>
    </location>
</feature>
<accession>A0AAE1KSA3</accession>
<dbReference type="PANTHER" id="PTHR48021">
    <property type="match status" value="1"/>
</dbReference>
<name>A0AAE1KSA3_PETCI</name>
<dbReference type="AlphaFoldDB" id="A0AAE1KSA3"/>
<dbReference type="GO" id="GO:0016020">
    <property type="term" value="C:membrane"/>
    <property type="evidence" value="ECO:0007669"/>
    <property type="project" value="UniProtKB-SubCell"/>
</dbReference>
<dbReference type="PROSITE" id="PS50850">
    <property type="entry name" value="MFS"/>
    <property type="match status" value="1"/>
</dbReference>
<evidence type="ECO:0000256" key="5">
    <source>
        <dbReference type="SAM" id="Phobius"/>
    </source>
</evidence>
<feature type="transmembrane region" description="Helical" evidence="5">
    <location>
        <begin position="501"/>
        <end position="520"/>
    </location>
</feature>
<gene>
    <name evidence="7" type="ORF">Pcinc_011654</name>
</gene>
<dbReference type="GO" id="GO:0022857">
    <property type="term" value="F:transmembrane transporter activity"/>
    <property type="evidence" value="ECO:0007669"/>
    <property type="project" value="InterPro"/>
</dbReference>
<feature type="transmembrane region" description="Helical" evidence="5">
    <location>
        <begin position="213"/>
        <end position="230"/>
    </location>
</feature>
<feature type="transmembrane region" description="Helical" evidence="5">
    <location>
        <begin position="127"/>
        <end position="146"/>
    </location>
</feature>
<dbReference type="InterPro" id="IPR050549">
    <property type="entry name" value="MFS_Trehalose_Transporter"/>
</dbReference>
<keyword evidence="2 5" id="KW-0812">Transmembrane</keyword>
<dbReference type="Proteomes" id="UP001286313">
    <property type="component" value="Unassembled WGS sequence"/>
</dbReference>
<proteinExistence type="predicted"/>
<dbReference type="Gene3D" id="1.20.1250.20">
    <property type="entry name" value="MFS general substrate transporter like domains"/>
    <property type="match status" value="1"/>
</dbReference>
<evidence type="ECO:0000256" key="3">
    <source>
        <dbReference type="ARBA" id="ARBA00022989"/>
    </source>
</evidence>
<evidence type="ECO:0000256" key="1">
    <source>
        <dbReference type="ARBA" id="ARBA00004141"/>
    </source>
</evidence>
<dbReference type="SUPFAM" id="SSF103473">
    <property type="entry name" value="MFS general substrate transporter"/>
    <property type="match status" value="1"/>
</dbReference>
<organism evidence="7 8">
    <name type="scientific">Petrolisthes cinctipes</name>
    <name type="common">Flat porcelain crab</name>
    <dbReference type="NCBI Taxonomy" id="88211"/>
    <lineage>
        <taxon>Eukaryota</taxon>
        <taxon>Metazoa</taxon>
        <taxon>Ecdysozoa</taxon>
        <taxon>Arthropoda</taxon>
        <taxon>Crustacea</taxon>
        <taxon>Multicrustacea</taxon>
        <taxon>Malacostraca</taxon>
        <taxon>Eumalacostraca</taxon>
        <taxon>Eucarida</taxon>
        <taxon>Decapoda</taxon>
        <taxon>Pleocyemata</taxon>
        <taxon>Anomura</taxon>
        <taxon>Galatheoidea</taxon>
        <taxon>Porcellanidae</taxon>
        <taxon>Petrolisthes</taxon>
    </lineage>
</organism>
<feature type="transmembrane region" description="Helical" evidence="5">
    <location>
        <begin position="433"/>
        <end position="458"/>
    </location>
</feature>
<keyword evidence="3 5" id="KW-1133">Transmembrane helix</keyword>
<dbReference type="EMBL" id="JAWQEG010000922">
    <property type="protein sequence ID" value="KAK3884046.1"/>
    <property type="molecule type" value="Genomic_DNA"/>
</dbReference>
<feature type="transmembrane region" description="Helical" evidence="5">
    <location>
        <begin position="470"/>
        <end position="489"/>
    </location>
</feature>
<feature type="transmembrane region" description="Helical" evidence="5">
    <location>
        <begin position="46"/>
        <end position="70"/>
    </location>
</feature>
<dbReference type="PANTHER" id="PTHR48021:SF89">
    <property type="entry name" value="FI02132P-RELATED"/>
    <property type="match status" value="1"/>
</dbReference>
<comment type="caution">
    <text evidence="7">The sequence shown here is derived from an EMBL/GenBank/DDBJ whole genome shotgun (WGS) entry which is preliminary data.</text>
</comment>
<keyword evidence="4 5" id="KW-0472">Membrane</keyword>
<feature type="transmembrane region" description="Helical" evidence="5">
    <location>
        <begin position="291"/>
        <end position="312"/>
    </location>
</feature>
<reference evidence="7" key="1">
    <citation type="submission" date="2023-10" db="EMBL/GenBank/DDBJ databases">
        <title>Genome assemblies of two species of porcelain crab, Petrolisthes cinctipes and Petrolisthes manimaculis (Anomura: Porcellanidae).</title>
        <authorList>
            <person name="Angst P."/>
        </authorList>
    </citation>
    <scope>NUCLEOTIDE SEQUENCE</scope>
    <source>
        <strain evidence="7">PB745_01</strain>
        <tissue evidence="7">Gill</tissue>
    </source>
</reference>
<dbReference type="InterPro" id="IPR005829">
    <property type="entry name" value="Sugar_transporter_CS"/>
</dbReference>
<feature type="transmembrane region" description="Helical" evidence="5">
    <location>
        <begin position="357"/>
        <end position="377"/>
    </location>
</feature>
<feature type="transmembrane region" description="Helical" evidence="5">
    <location>
        <begin position="186"/>
        <end position="207"/>
    </location>
</feature>
<evidence type="ECO:0000259" key="6">
    <source>
        <dbReference type="PROSITE" id="PS50850"/>
    </source>
</evidence>
<sequence length="529" mass="57424">MSNNVKDNSSDLEEDRILETQTCKAEDWNGVQDGGLQESRLDTFLLILKQVGITTGLCLSLLNLGMMGAWPNSCMADLINTNTTIYGSFMALTPTQIDMLGAMTSVGSMPGTWLGGVIVARLGRRRSVVLLLVPCVLGWGLVALAVNPTMLLAGRFVNGISCGLTLVAGTTYCVELTDTKYRGAMALMPTIFNILGYITAISLGLILRWFQSPFVGIAIGVAGTLVMKFIPESPSYLSVSGREDKARRVLKSLRSPLADIDAELYILRNKNIAFQGESIFRVILQTEIAKSLCIVVPLFLIHNFSGIAILLINSTRIFQASGSILEEGVSSLLMFFCQLIGLCFSVFLQGRFGRRKCLMASLLGGGVCMGVFGTFQYCKQMAEVNVLNETSVDDVITQVTTLDTVAKIVSDDGNSTVNWIISANCEWTMQHTWIPLACVLVFMSAASIGILSVPYILASEYFPTAVRAQISSICVTLGSGFNMVALLLYTPMQNSLTPAGLYWFCSAVCFVGLLFSWVFVRETTGKHIG</sequence>
<protein>
    <recommendedName>
        <fullName evidence="6">Major facilitator superfamily (MFS) profile domain-containing protein</fullName>
    </recommendedName>
</protein>
<dbReference type="InterPro" id="IPR036259">
    <property type="entry name" value="MFS_trans_sf"/>
</dbReference>
<comment type="subcellular location">
    <subcellularLocation>
        <location evidence="1">Membrane</location>
        <topology evidence="1">Multi-pass membrane protein</topology>
    </subcellularLocation>
</comment>
<dbReference type="InterPro" id="IPR020846">
    <property type="entry name" value="MFS_dom"/>
</dbReference>
<feature type="transmembrane region" description="Helical" evidence="5">
    <location>
        <begin position="99"/>
        <end position="120"/>
    </location>
</feature>
<dbReference type="InterPro" id="IPR005828">
    <property type="entry name" value="MFS_sugar_transport-like"/>
</dbReference>
<dbReference type="Pfam" id="PF00083">
    <property type="entry name" value="Sugar_tr"/>
    <property type="match status" value="2"/>
</dbReference>